<dbReference type="SUPFAM" id="SSF49417">
    <property type="entry name" value="p53-like transcription factors"/>
    <property type="match status" value="1"/>
</dbReference>
<dbReference type="InterPro" id="IPR036535">
    <property type="entry name" value="STAT_N_sf"/>
</dbReference>
<evidence type="ECO:0000313" key="18">
    <source>
        <dbReference type="RefSeq" id="XP_026748139.1"/>
    </source>
</evidence>
<keyword evidence="15" id="KW-0175">Coiled coil</keyword>
<evidence type="ECO:0000256" key="7">
    <source>
        <dbReference type="ARBA" id="ARBA00023015"/>
    </source>
</evidence>
<keyword evidence="9 14" id="KW-0010">Activator</keyword>
<dbReference type="Gene3D" id="3.30.505.10">
    <property type="entry name" value="SH2 domain"/>
    <property type="match status" value="1"/>
</dbReference>
<dbReference type="InterPro" id="IPR013799">
    <property type="entry name" value="STAT_TF_prot_interaction"/>
</dbReference>
<dbReference type="GO" id="GO:0000977">
    <property type="term" value="F:RNA polymerase II transcription regulatory region sequence-specific DNA binding"/>
    <property type="evidence" value="ECO:0007669"/>
    <property type="project" value="UniProtKB-ARBA"/>
</dbReference>
<evidence type="ECO:0000256" key="4">
    <source>
        <dbReference type="ARBA" id="ARBA00022490"/>
    </source>
</evidence>
<dbReference type="GeneID" id="113509063"/>
<dbReference type="SUPFAM" id="SSF48092">
    <property type="entry name" value="Transcription factor STAT-4 N-domain"/>
    <property type="match status" value="1"/>
</dbReference>
<dbReference type="Gene3D" id="1.10.532.10">
    <property type="entry name" value="STAT transcription factor, N-terminal domain"/>
    <property type="match status" value="1"/>
</dbReference>
<keyword evidence="17" id="KW-1185">Reference proteome</keyword>
<dbReference type="FunFam" id="1.10.238.10:FF:000029">
    <property type="entry name" value="Signal transducer and transcription activator 6"/>
    <property type="match status" value="1"/>
</dbReference>
<evidence type="ECO:0000256" key="10">
    <source>
        <dbReference type="ARBA" id="ARBA00023163"/>
    </source>
</evidence>
<evidence type="ECO:0000256" key="9">
    <source>
        <dbReference type="ARBA" id="ARBA00023159"/>
    </source>
</evidence>
<keyword evidence="4 14" id="KW-0963">Cytoplasm</keyword>
<evidence type="ECO:0000259" key="16">
    <source>
        <dbReference type="PROSITE" id="PS50001"/>
    </source>
</evidence>
<feature type="coiled-coil region" evidence="15">
    <location>
        <begin position="192"/>
        <end position="219"/>
    </location>
</feature>
<evidence type="ECO:0000256" key="14">
    <source>
        <dbReference type="RuleBase" id="RU046415"/>
    </source>
</evidence>
<dbReference type="CDD" id="cd09919">
    <property type="entry name" value="SH2_STAT_family"/>
    <property type="match status" value="1"/>
</dbReference>
<dbReference type="InterPro" id="IPR013801">
    <property type="entry name" value="STAT_TF_DNA-bd"/>
</dbReference>
<dbReference type="Pfam" id="PF21354">
    <property type="entry name" value="STAT_linker"/>
    <property type="match status" value="1"/>
</dbReference>
<dbReference type="Pfam" id="PF00017">
    <property type="entry name" value="SH2"/>
    <property type="match status" value="1"/>
</dbReference>
<dbReference type="PROSITE" id="PS50001">
    <property type="entry name" value="SH2"/>
    <property type="match status" value="1"/>
</dbReference>
<dbReference type="GO" id="GO:0005634">
    <property type="term" value="C:nucleus"/>
    <property type="evidence" value="ECO:0007669"/>
    <property type="project" value="UniProtKB-SubCell"/>
</dbReference>
<feature type="domain" description="SH2" evidence="16">
    <location>
        <begin position="571"/>
        <end position="695"/>
    </location>
</feature>
<keyword evidence="8 14" id="KW-0238">DNA-binding</keyword>
<dbReference type="InterPro" id="IPR000980">
    <property type="entry name" value="SH2"/>
</dbReference>
<dbReference type="PANTHER" id="PTHR11801">
    <property type="entry name" value="SIGNAL TRANSDUCER AND ACTIVATOR OF TRANSCRIPTION"/>
    <property type="match status" value="1"/>
</dbReference>
<dbReference type="FunFam" id="2.60.40.630:FF:000003">
    <property type="entry name" value="Signal transducer and transcription activator 6"/>
    <property type="match status" value="1"/>
</dbReference>
<dbReference type="SUPFAM" id="SSF47655">
    <property type="entry name" value="STAT"/>
    <property type="match status" value="1"/>
</dbReference>
<keyword evidence="5 14" id="KW-0597">Phosphoprotein</keyword>
<proteinExistence type="inferred from homology"/>
<dbReference type="SMART" id="SM00964">
    <property type="entry name" value="STAT_int"/>
    <property type="match status" value="1"/>
</dbReference>
<dbReference type="InterPro" id="IPR046994">
    <property type="entry name" value="STAT5_CC"/>
</dbReference>
<dbReference type="GO" id="GO:0007166">
    <property type="term" value="P:cell surface receptor signaling pathway"/>
    <property type="evidence" value="ECO:0007669"/>
    <property type="project" value="UniProtKB-ARBA"/>
</dbReference>
<keyword evidence="10 14" id="KW-0804">Transcription</keyword>
<evidence type="ECO:0000256" key="12">
    <source>
        <dbReference type="ARBA" id="ARBA00064301"/>
    </source>
</evidence>
<dbReference type="Gene3D" id="2.60.40.630">
    <property type="entry name" value="STAT transcription factor, DNA-binding domain"/>
    <property type="match status" value="1"/>
</dbReference>
<evidence type="ECO:0000256" key="3">
    <source>
        <dbReference type="ARBA" id="ARBA00005586"/>
    </source>
</evidence>
<reference evidence="18" key="1">
    <citation type="submission" date="2025-08" db="UniProtKB">
        <authorList>
            <consortium name="RefSeq"/>
        </authorList>
    </citation>
    <scope>IDENTIFICATION</scope>
</reference>
<organism evidence="17 18">
    <name type="scientific">Trichoplusia ni</name>
    <name type="common">Cabbage looper</name>
    <dbReference type="NCBI Taxonomy" id="7111"/>
    <lineage>
        <taxon>Eukaryota</taxon>
        <taxon>Metazoa</taxon>
        <taxon>Ecdysozoa</taxon>
        <taxon>Arthropoda</taxon>
        <taxon>Hexapoda</taxon>
        <taxon>Insecta</taxon>
        <taxon>Pterygota</taxon>
        <taxon>Neoptera</taxon>
        <taxon>Endopterygota</taxon>
        <taxon>Lepidoptera</taxon>
        <taxon>Glossata</taxon>
        <taxon>Ditrysia</taxon>
        <taxon>Noctuoidea</taxon>
        <taxon>Noctuidae</taxon>
        <taxon>Plusiinae</taxon>
        <taxon>Trichoplusia</taxon>
    </lineage>
</organism>
<dbReference type="InterPro" id="IPR001217">
    <property type="entry name" value="STAT"/>
</dbReference>
<keyword evidence="6 13" id="KW-0727">SH2 domain</keyword>
<dbReference type="SUPFAM" id="SSF55550">
    <property type="entry name" value="SH2 domain"/>
    <property type="match status" value="1"/>
</dbReference>
<dbReference type="InterPro" id="IPR008967">
    <property type="entry name" value="p53-like_TF_DNA-bd_sf"/>
</dbReference>
<dbReference type="InterPro" id="IPR048988">
    <property type="entry name" value="STAT_linker"/>
</dbReference>
<dbReference type="GO" id="GO:0005737">
    <property type="term" value="C:cytoplasm"/>
    <property type="evidence" value="ECO:0007669"/>
    <property type="project" value="UniProtKB-SubCell"/>
</dbReference>
<dbReference type="Proteomes" id="UP000322000">
    <property type="component" value="Chromosome 3"/>
</dbReference>
<dbReference type="CTD" id="42428"/>
<comment type="subunit">
    <text evidence="12">Forms a homodimer or a heterodimer with a related family member.</text>
</comment>
<dbReference type="CDD" id="cd16855">
    <property type="entry name" value="STAT5_CCD"/>
    <property type="match status" value="1"/>
</dbReference>
<dbReference type="Gene3D" id="1.20.1050.20">
    <property type="entry name" value="STAT transcription factor, all-alpha domain"/>
    <property type="match status" value="1"/>
</dbReference>
<dbReference type="Gene3D" id="1.10.238.10">
    <property type="entry name" value="EF-hand"/>
    <property type="match status" value="1"/>
</dbReference>
<dbReference type="InterPro" id="IPR013800">
    <property type="entry name" value="STAT_TF_alpha"/>
</dbReference>
<dbReference type="InterPro" id="IPR015988">
    <property type="entry name" value="STAT_TF_CC"/>
</dbReference>
<evidence type="ECO:0000256" key="1">
    <source>
        <dbReference type="ARBA" id="ARBA00004123"/>
    </source>
</evidence>
<keyword evidence="11 14" id="KW-0539">Nucleus</keyword>
<evidence type="ECO:0000256" key="2">
    <source>
        <dbReference type="ARBA" id="ARBA00004496"/>
    </source>
</evidence>
<gene>
    <name evidence="18" type="primary">LOC113509063</name>
</gene>
<evidence type="ECO:0000256" key="15">
    <source>
        <dbReference type="SAM" id="Coils"/>
    </source>
</evidence>
<sequence>MSLWARAQQLPPESLQKVRTIYGDHFPIEVRHCIAPWIESRIWTAEPEDQQRFFVDELVQEIQAHADLMLSPDMFVTKMKLLDAAKNFHMQYSHAPHELYAYMRRSLAMEMDVIQNAIGAPYVAQPQTERKYSELITGLQTVRQKVNMVGEEIRSLQANIESFSLQYHECLKNKGHMNYLQQSMSNDRRDLVACLRVQIEETERKLNALVAQISQSQMELVDHMKENIANLRQLQSQVLDEELIKWKREQQLSGNGVPMQSNLNTIQEWCELLADLIWTTRQQVNNVARINTKTIVELRQPHLAEMLDEMSKQVTGLLSTLVTSTFVIEKQPPQVMKTNTRFTATVRLLVGGQLNVYMTPPRVSVVIISEQQAQLLLKSETQAGKGKQPVECGDILNNTGTMEYQPTSRQLSVSFRNMQLRKIKRAEKKGTESVMDEKLTLLFQSQFNVGGGELVFQVWTLSLPVVVIVHGNQEPHGWATVTWDNAFSPPGRVPFAVPDKVTWGQLAETLRIKFCSATGGDLSEDNLRFLAEKIFRTSLPLNTLELNATPVSWTQFCKDALPERNFTFWEWFYMVVKVTRDYLRTLWCDRLIMGFIQKKQAEEMLSKCPPGTFLLRFSDSELGGITIAWVGEGNEVFSLQPFTARDLMLRSLADRVLDLTQLQFLYPNIAKDDVFSKYYTKPENEMLKNGYVKPVLVTTLPSYMSSSPAYAHSPDSHRNTPSVQSSYFSAATPAQTDSYMDSDLFEQIRAFEPDGLDDFDIYSNMSMK</sequence>
<protein>
    <recommendedName>
        <fullName evidence="14">Signal transducer and activator of transcription</fullName>
    </recommendedName>
</protein>
<dbReference type="AlphaFoldDB" id="A0A7E5X5R7"/>
<dbReference type="InterPro" id="IPR036860">
    <property type="entry name" value="SH2_dom_sf"/>
</dbReference>
<dbReference type="RefSeq" id="XP_026748139.1">
    <property type="nucleotide sequence ID" value="XM_026892338.1"/>
</dbReference>
<evidence type="ECO:0000256" key="11">
    <source>
        <dbReference type="ARBA" id="ARBA00023242"/>
    </source>
</evidence>
<comment type="similarity">
    <text evidence="3 14">Belongs to the transcription factor STAT family.</text>
</comment>
<evidence type="ECO:0000256" key="5">
    <source>
        <dbReference type="ARBA" id="ARBA00022553"/>
    </source>
</evidence>
<name>A0A7E5X5R7_TRINI</name>
<dbReference type="Pfam" id="PF02865">
    <property type="entry name" value="STAT_int"/>
    <property type="match status" value="1"/>
</dbReference>
<evidence type="ECO:0000256" key="6">
    <source>
        <dbReference type="ARBA" id="ARBA00022999"/>
    </source>
</evidence>
<dbReference type="GO" id="GO:0001228">
    <property type="term" value="F:DNA-binding transcription activator activity, RNA polymerase II-specific"/>
    <property type="evidence" value="ECO:0007669"/>
    <property type="project" value="UniProtKB-ARBA"/>
</dbReference>
<dbReference type="Pfam" id="PF02864">
    <property type="entry name" value="STAT_bind"/>
    <property type="match status" value="1"/>
</dbReference>
<evidence type="ECO:0000256" key="8">
    <source>
        <dbReference type="ARBA" id="ARBA00023125"/>
    </source>
</evidence>
<evidence type="ECO:0000313" key="17">
    <source>
        <dbReference type="Proteomes" id="UP000322000"/>
    </source>
</evidence>
<evidence type="ECO:0000256" key="13">
    <source>
        <dbReference type="PROSITE-ProRule" id="PRU00191"/>
    </source>
</evidence>
<keyword evidence="7 14" id="KW-0805">Transcription regulation</keyword>
<dbReference type="Pfam" id="PF01017">
    <property type="entry name" value="STAT_alpha"/>
    <property type="match status" value="1"/>
</dbReference>
<comment type="subcellular location">
    <subcellularLocation>
        <location evidence="2 14">Cytoplasm</location>
    </subcellularLocation>
    <subcellularLocation>
        <location evidence="1 14">Nucleus</location>
    </subcellularLocation>
</comment>
<dbReference type="InterPro" id="IPR012345">
    <property type="entry name" value="STAT_TF_DNA-bd_N"/>
</dbReference>
<accession>A0A7E5X5R7</accession>